<name>A0A8H6T9C3_9AGAR</name>
<dbReference type="InterPro" id="IPR036397">
    <property type="entry name" value="RNaseH_sf"/>
</dbReference>
<keyword evidence="3" id="KW-1185">Reference proteome</keyword>
<evidence type="ECO:0000313" key="3">
    <source>
        <dbReference type="Proteomes" id="UP000636479"/>
    </source>
</evidence>
<dbReference type="PANTHER" id="PTHR35871">
    <property type="entry name" value="EXPRESSED PROTEIN"/>
    <property type="match status" value="1"/>
</dbReference>
<dbReference type="OrthoDB" id="3218065at2759"/>
<feature type="region of interest" description="Disordered" evidence="1">
    <location>
        <begin position="289"/>
        <end position="309"/>
    </location>
</feature>
<comment type="caution">
    <text evidence="2">The sequence shown here is derived from an EMBL/GenBank/DDBJ whole genome shotgun (WGS) entry which is preliminary data.</text>
</comment>
<dbReference type="RefSeq" id="XP_037223848.1">
    <property type="nucleotide sequence ID" value="XM_037358753.1"/>
</dbReference>
<dbReference type="GeneID" id="59341269"/>
<proteinExistence type="predicted"/>
<reference evidence="2" key="1">
    <citation type="submission" date="2020-05" db="EMBL/GenBank/DDBJ databases">
        <title>Mycena genomes resolve the evolution of fungal bioluminescence.</title>
        <authorList>
            <person name="Tsai I.J."/>
        </authorList>
    </citation>
    <scope>NUCLEOTIDE SEQUENCE</scope>
    <source>
        <strain evidence="2">171206Taipei</strain>
    </source>
</reference>
<evidence type="ECO:0000256" key="1">
    <source>
        <dbReference type="SAM" id="MobiDB-lite"/>
    </source>
</evidence>
<dbReference type="EMBL" id="JACAZF010000002">
    <property type="protein sequence ID" value="KAF7311740.1"/>
    <property type="molecule type" value="Genomic_DNA"/>
</dbReference>
<dbReference type="AlphaFoldDB" id="A0A8H6T9C3"/>
<protein>
    <submittedName>
        <fullName evidence="2">Uncharacterized protein</fullName>
    </submittedName>
</protein>
<evidence type="ECO:0000313" key="2">
    <source>
        <dbReference type="EMBL" id="KAF7311740.1"/>
    </source>
</evidence>
<accession>A0A8H6T9C3</accession>
<dbReference type="Gene3D" id="3.30.420.10">
    <property type="entry name" value="Ribonuclease H-like superfamily/Ribonuclease H"/>
    <property type="match status" value="1"/>
</dbReference>
<organism evidence="2 3">
    <name type="scientific">Mycena indigotica</name>
    <dbReference type="NCBI Taxonomy" id="2126181"/>
    <lineage>
        <taxon>Eukaryota</taxon>
        <taxon>Fungi</taxon>
        <taxon>Dikarya</taxon>
        <taxon>Basidiomycota</taxon>
        <taxon>Agaricomycotina</taxon>
        <taxon>Agaricomycetes</taxon>
        <taxon>Agaricomycetidae</taxon>
        <taxon>Agaricales</taxon>
        <taxon>Marasmiineae</taxon>
        <taxon>Mycenaceae</taxon>
        <taxon>Mycena</taxon>
    </lineage>
</organism>
<dbReference type="Proteomes" id="UP000636479">
    <property type="component" value="Unassembled WGS sequence"/>
</dbReference>
<sequence>MKGSPQRRRAEKGACLLSKHDLLAPKEVSLLSQSFVQHCGGNAPAPPVSSVTSHPPVVAAASGPCSALTAAPTAAPEWAPLPASFFDSGALNMAAFMHFQSAQNPQPTPPPAIPTPSTLPSLLVVPSMPSLSPQTVVIGDDVGGRGRRWGRSRKFVSPEAKEFLRHLVDDEIPKALRKYVTTTLFPRIGVKAGLRHSISLSTARKWMAKFGWKYQEHKKALYYDGHERPDIVDYRQKEFIPAMLRHKPRLVEYVVGDIHCLVDKGTARWTPERALVLCAHDEVTTQAHDGKAKSWGPVGEQPLRKKSKGRGMHYSGIIVSTCGDLREAGQTMEYGKNYDGYWNGEMFVNQLKEKIIPAFEKEHGPGYQALFMIDNSQGHSAYSVDALLAQRMNLNWGSKQARLHSGCKSSRPSASKPAQGHACCSAGTGAVALRLASRVQNTLRII</sequence>
<dbReference type="GO" id="GO:0003676">
    <property type="term" value="F:nucleic acid binding"/>
    <property type="evidence" value="ECO:0007669"/>
    <property type="project" value="InterPro"/>
</dbReference>
<gene>
    <name evidence="2" type="ORF">MIND_00184100</name>
</gene>
<dbReference type="PANTHER" id="PTHR35871:SF1">
    <property type="entry name" value="CXC1-LIKE CYSTEINE CLUSTER ASSOCIATED WITH KDZ TRANSPOSASES DOMAIN-CONTAINING PROTEIN"/>
    <property type="match status" value="1"/>
</dbReference>